<dbReference type="STRING" id="578458.D8QFH5"/>
<dbReference type="Proteomes" id="UP000007431">
    <property type="component" value="Unassembled WGS sequence"/>
</dbReference>
<evidence type="ECO:0000259" key="7">
    <source>
        <dbReference type="PROSITE" id="PS51192"/>
    </source>
</evidence>
<dbReference type="GO" id="GO:0005634">
    <property type="term" value="C:nucleus"/>
    <property type="evidence" value="ECO:0007669"/>
    <property type="project" value="UniProtKB-SubCell"/>
</dbReference>
<dbReference type="eggNOG" id="KOG0387">
    <property type="taxonomic scope" value="Eukaryota"/>
</dbReference>
<dbReference type="AlphaFoldDB" id="D8QFH5"/>
<evidence type="ECO:0000256" key="4">
    <source>
        <dbReference type="ARBA" id="ARBA00022840"/>
    </source>
</evidence>
<keyword evidence="5" id="KW-0539">Nucleus</keyword>
<dbReference type="InterPro" id="IPR014001">
    <property type="entry name" value="Helicase_ATP-bd"/>
</dbReference>
<dbReference type="SUPFAM" id="SSF52540">
    <property type="entry name" value="P-loop containing nucleoside triphosphate hydrolases"/>
    <property type="match status" value="2"/>
</dbReference>
<dbReference type="GeneID" id="9592088"/>
<keyword evidence="2" id="KW-0547">Nucleotide-binding</keyword>
<evidence type="ECO:0000256" key="2">
    <source>
        <dbReference type="ARBA" id="ARBA00022741"/>
    </source>
</evidence>
<dbReference type="HOGENOM" id="CLU_000315_4_3_1"/>
<evidence type="ECO:0000256" key="6">
    <source>
        <dbReference type="SAM" id="MobiDB-lite"/>
    </source>
</evidence>
<evidence type="ECO:0000256" key="3">
    <source>
        <dbReference type="ARBA" id="ARBA00022801"/>
    </source>
</evidence>
<dbReference type="GO" id="GO:0016787">
    <property type="term" value="F:hydrolase activity"/>
    <property type="evidence" value="ECO:0007669"/>
    <property type="project" value="UniProtKB-KW"/>
</dbReference>
<dbReference type="VEuPathDB" id="FungiDB:SCHCODRAFT_01160285"/>
<dbReference type="RefSeq" id="XP_003028031.1">
    <property type="nucleotide sequence ID" value="XM_003027985.1"/>
</dbReference>
<dbReference type="GO" id="GO:0005524">
    <property type="term" value="F:ATP binding"/>
    <property type="evidence" value="ECO:0007669"/>
    <property type="project" value="InterPro"/>
</dbReference>
<evidence type="ECO:0000313" key="9">
    <source>
        <dbReference type="EMBL" id="EFI93128.1"/>
    </source>
</evidence>
<organism evidence="10">
    <name type="scientific">Schizophyllum commune (strain H4-8 / FGSC 9210)</name>
    <name type="common">Split gill fungus</name>
    <dbReference type="NCBI Taxonomy" id="578458"/>
    <lineage>
        <taxon>Eukaryota</taxon>
        <taxon>Fungi</taxon>
        <taxon>Dikarya</taxon>
        <taxon>Basidiomycota</taxon>
        <taxon>Agaricomycotina</taxon>
        <taxon>Agaricomycetes</taxon>
        <taxon>Agaricomycetidae</taxon>
        <taxon>Agaricales</taxon>
        <taxon>Schizophyllaceae</taxon>
        <taxon>Schizophyllum</taxon>
    </lineage>
</organism>
<dbReference type="EMBL" id="GL377311">
    <property type="protein sequence ID" value="EFI93128.1"/>
    <property type="molecule type" value="Genomic_DNA"/>
</dbReference>
<feature type="domain" description="Helicase ATP-binding" evidence="7">
    <location>
        <begin position="92"/>
        <end position="287"/>
    </location>
</feature>
<dbReference type="Gene3D" id="3.40.50.10810">
    <property type="entry name" value="Tandem AAA-ATPase domain"/>
    <property type="match status" value="1"/>
</dbReference>
<dbReference type="InParanoid" id="D8QFH5"/>
<comment type="subcellular location">
    <subcellularLocation>
        <location evidence="1">Nucleus</location>
    </subcellularLocation>
</comment>
<dbReference type="FunFam" id="3.40.50.10810:FF:000019">
    <property type="entry name" value="DNA excision repair protein ERCC-6-like 2 isoform X1"/>
    <property type="match status" value="1"/>
</dbReference>
<accession>D8QFH5</accession>
<dbReference type="CDD" id="cd18793">
    <property type="entry name" value="SF2_C_SNF"/>
    <property type="match status" value="1"/>
</dbReference>
<dbReference type="InterPro" id="IPR000330">
    <property type="entry name" value="SNF2_N"/>
</dbReference>
<dbReference type="InterPro" id="IPR038718">
    <property type="entry name" value="SNF2-like_sf"/>
</dbReference>
<feature type="region of interest" description="Disordered" evidence="6">
    <location>
        <begin position="1"/>
        <end position="59"/>
    </location>
</feature>
<evidence type="ECO:0000256" key="5">
    <source>
        <dbReference type="ARBA" id="ARBA00023242"/>
    </source>
</evidence>
<feature type="domain" description="Helicase C-terminal" evidence="8">
    <location>
        <begin position="472"/>
        <end position="623"/>
    </location>
</feature>
<dbReference type="Pfam" id="PF00271">
    <property type="entry name" value="Helicase_C"/>
    <property type="match status" value="1"/>
</dbReference>
<dbReference type="InterPro" id="IPR049730">
    <property type="entry name" value="SNF2/RAD54-like_C"/>
</dbReference>
<dbReference type="OrthoDB" id="413460at2759"/>
<dbReference type="Pfam" id="PF00176">
    <property type="entry name" value="SNF2-rel_dom"/>
    <property type="match status" value="1"/>
</dbReference>
<dbReference type="KEGG" id="scm:SCHCO_01160285"/>
<dbReference type="CDD" id="cd18005">
    <property type="entry name" value="DEXHc_ERCC6L2"/>
    <property type="match status" value="1"/>
</dbReference>
<dbReference type="OMA" id="DGVIWPY"/>
<name>D8QFH5_SCHCM</name>
<dbReference type="PANTHER" id="PTHR45629:SF7">
    <property type="entry name" value="DNA EXCISION REPAIR PROTEIN ERCC-6-RELATED"/>
    <property type="match status" value="1"/>
</dbReference>
<feature type="region of interest" description="Disordered" evidence="6">
    <location>
        <begin position="705"/>
        <end position="724"/>
    </location>
</feature>
<dbReference type="PANTHER" id="PTHR45629">
    <property type="entry name" value="SNF2/RAD54 FAMILY MEMBER"/>
    <property type="match status" value="1"/>
</dbReference>
<evidence type="ECO:0000259" key="8">
    <source>
        <dbReference type="PROSITE" id="PS51194"/>
    </source>
</evidence>
<dbReference type="InterPro" id="IPR058052">
    <property type="entry name" value="DEXHc_ERCC6L2"/>
</dbReference>
<keyword evidence="4" id="KW-0067">ATP-binding</keyword>
<reference evidence="9 10" key="1">
    <citation type="journal article" date="2010" name="Nat. Biotechnol.">
        <title>Genome sequence of the model mushroom Schizophyllum commune.</title>
        <authorList>
            <person name="Ohm R.A."/>
            <person name="de Jong J.F."/>
            <person name="Lugones L.G."/>
            <person name="Aerts A."/>
            <person name="Kothe E."/>
            <person name="Stajich J.E."/>
            <person name="de Vries R.P."/>
            <person name="Record E."/>
            <person name="Levasseur A."/>
            <person name="Baker S.E."/>
            <person name="Bartholomew K.A."/>
            <person name="Coutinho P.M."/>
            <person name="Erdmann S."/>
            <person name="Fowler T.J."/>
            <person name="Gathman A.C."/>
            <person name="Lombard V."/>
            <person name="Henrissat B."/>
            <person name="Knabe N."/>
            <person name="Kuees U."/>
            <person name="Lilly W.W."/>
            <person name="Lindquist E."/>
            <person name="Lucas S."/>
            <person name="Magnuson J.K."/>
            <person name="Piumi F."/>
            <person name="Raudaskoski M."/>
            <person name="Salamov A."/>
            <person name="Schmutz J."/>
            <person name="Schwarze F.W.M.R."/>
            <person name="vanKuyk P.A."/>
            <person name="Horton J.S."/>
            <person name="Grigoriev I.V."/>
            <person name="Woesten H.A.B."/>
        </authorList>
    </citation>
    <scope>NUCLEOTIDE SEQUENCE [LARGE SCALE GENOMIC DNA]</scope>
    <source>
        <strain evidence="10">H4-8 / FGSC 9210</strain>
    </source>
</reference>
<feature type="compositionally biased region" description="Acidic residues" evidence="6">
    <location>
        <begin position="25"/>
        <end position="37"/>
    </location>
</feature>
<protein>
    <submittedName>
        <fullName evidence="9">Uncharacterized protein</fullName>
    </submittedName>
</protein>
<evidence type="ECO:0000313" key="10">
    <source>
        <dbReference type="Proteomes" id="UP000007431"/>
    </source>
</evidence>
<dbReference type="PROSITE" id="PS51194">
    <property type="entry name" value="HELICASE_CTER"/>
    <property type="match status" value="1"/>
</dbReference>
<dbReference type="Gene3D" id="3.40.50.300">
    <property type="entry name" value="P-loop containing nucleotide triphosphate hydrolases"/>
    <property type="match status" value="1"/>
</dbReference>
<dbReference type="SMART" id="SM00487">
    <property type="entry name" value="DEXDc"/>
    <property type="match status" value="1"/>
</dbReference>
<dbReference type="InterPro" id="IPR050496">
    <property type="entry name" value="SNF2_RAD54_helicase_repair"/>
</dbReference>
<keyword evidence="10" id="KW-1185">Reference proteome</keyword>
<gene>
    <name evidence="9" type="ORF">SCHCODRAFT_60278</name>
</gene>
<dbReference type="InterPro" id="IPR001650">
    <property type="entry name" value="Helicase_C-like"/>
</dbReference>
<sequence length="765" mass="87512">MQHDTDKRRKVAQSPRKPERPPQDPTEESETEDDTDGECYAINPKLEPRPDIPDAPKPIGPHVLDKVKKIYIPNPVNRFLRPYQRDGIQFMYDCYKENRGGCLGDDMGLGKTIQVISFLSAIMGKTGTVRDRYRRRDYVSELQDRPDWRTNMPRANARWPTALTVVPTSTVANWDREFNKWGHFELGVYTSQLNKDERAGMLRDYKLGRLDLIIVSHDMLRREIDSFDDLAISCVFLDEAHVIKRADAGLTQAVNRFECMRRFALTGTLIQNSYMEMHPVLDWTNPGALGTRAQWKSTIVKPLVVGQSASATAEQRRKQDEIAEILNKVILPRFFLRRTKYLIKGQLPQKHDEAVFCPLAPIQREVYKRILALPEVQDLILKEDLCPCGSRKARKNCCHPFQPENLFVYMHHLISCANHVALLLPGPNDTPEQIERYADLNKRVMKDIYADEGKRYKLTYSLAILQRDMCGKLDQWYKEGSNKVLIFTKSLKLMEVLEFHMKRDSYEFRKLDGSVPQKYRQKYIDEFNEQPEVFCFLISTLAGGTGINLTAANKVVIFDPNWNPAHDLQAMDRAFRYGQTRDVYVYRLLGGGSLEELVYARQLYKQQQMAIGYDASAQTRFFTGVQGDPQKQGELFGIKNMFTYHEDEQTTKMAIERATIADLDFNLAKGSAGSLKKGKDGKKLLGKEEAADLRGLGAFMFDDLSPKKKQKQPQTAEQRILSEGGVTYTHRNDELIKGAPRKSAARASTSKAPVAKVLSHLITTY</sequence>
<dbReference type="SMART" id="SM00490">
    <property type="entry name" value="HELICc"/>
    <property type="match status" value="1"/>
</dbReference>
<evidence type="ECO:0000256" key="1">
    <source>
        <dbReference type="ARBA" id="ARBA00004123"/>
    </source>
</evidence>
<dbReference type="PROSITE" id="PS51192">
    <property type="entry name" value="HELICASE_ATP_BIND_1"/>
    <property type="match status" value="1"/>
</dbReference>
<proteinExistence type="predicted"/>
<dbReference type="InterPro" id="IPR027417">
    <property type="entry name" value="P-loop_NTPase"/>
</dbReference>
<keyword evidence="3" id="KW-0378">Hydrolase</keyword>